<dbReference type="PROSITE" id="PS00561">
    <property type="entry name" value="CBM2_A"/>
    <property type="match status" value="1"/>
</dbReference>
<dbReference type="Proteomes" id="UP000636960">
    <property type="component" value="Unassembled WGS sequence"/>
</dbReference>
<dbReference type="PANTHER" id="PTHR37834:SF2">
    <property type="entry name" value="ESTERASE, SGNH HYDROLASE-TYPE"/>
    <property type="match status" value="1"/>
</dbReference>
<dbReference type="Pfam" id="PF13472">
    <property type="entry name" value="Lipase_GDSL_2"/>
    <property type="match status" value="1"/>
</dbReference>
<dbReference type="Pfam" id="PF00553">
    <property type="entry name" value="CBM_2"/>
    <property type="match status" value="1"/>
</dbReference>
<dbReference type="InterPro" id="IPR036514">
    <property type="entry name" value="SGNH_hydro_sf"/>
</dbReference>
<dbReference type="Gene3D" id="2.60.40.290">
    <property type="match status" value="1"/>
</dbReference>
<keyword evidence="7" id="KW-1185">Reference proteome</keyword>
<dbReference type="InterPro" id="IPR008965">
    <property type="entry name" value="CBM2/CBM3_carb-bd_dom_sf"/>
</dbReference>
<dbReference type="SMART" id="SM00637">
    <property type="entry name" value="CBD_II"/>
    <property type="match status" value="1"/>
</dbReference>
<evidence type="ECO:0000259" key="5">
    <source>
        <dbReference type="PROSITE" id="PS51173"/>
    </source>
</evidence>
<dbReference type="InterPro" id="IPR001919">
    <property type="entry name" value="CBD2"/>
</dbReference>
<name>A0A919KAV5_9ACTN</name>
<dbReference type="InterPro" id="IPR013830">
    <property type="entry name" value="SGNH_hydro"/>
</dbReference>
<dbReference type="Gene3D" id="2.60.120.260">
    <property type="entry name" value="Galactose-binding domain-like"/>
    <property type="match status" value="1"/>
</dbReference>
<dbReference type="InterPro" id="IPR037461">
    <property type="entry name" value="CtCE2-like_dom"/>
</dbReference>
<dbReference type="EMBL" id="BOMV01000077">
    <property type="protein sequence ID" value="GIE99881.1"/>
    <property type="molecule type" value="Genomic_DNA"/>
</dbReference>
<dbReference type="InterPro" id="IPR052762">
    <property type="entry name" value="PCW_deacetylase/CE"/>
</dbReference>
<evidence type="ECO:0000313" key="6">
    <source>
        <dbReference type="EMBL" id="GIE99881.1"/>
    </source>
</evidence>
<evidence type="ECO:0000256" key="4">
    <source>
        <dbReference type="SAM" id="SignalP"/>
    </source>
</evidence>
<dbReference type="GO" id="GO:0000272">
    <property type="term" value="P:polysaccharide catabolic process"/>
    <property type="evidence" value="ECO:0007669"/>
    <property type="project" value="UniProtKB-KW"/>
</dbReference>
<accession>A0A919KAV5</accession>
<comment type="caution">
    <text evidence="6">The sequence shown here is derived from an EMBL/GenBank/DDBJ whole genome shotgun (WGS) entry which is preliminary data.</text>
</comment>
<keyword evidence="1" id="KW-0378">Hydrolase</keyword>
<evidence type="ECO:0000256" key="1">
    <source>
        <dbReference type="ARBA" id="ARBA00022801"/>
    </source>
</evidence>
<protein>
    <recommendedName>
        <fullName evidence="5">CBM2 domain-containing protein</fullName>
    </recommendedName>
</protein>
<proteinExistence type="predicted"/>
<evidence type="ECO:0000313" key="7">
    <source>
        <dbReference type="Proteomes" id="UP000636960"/>
    </source>
</evidence>
<dbReference type="RefSeq" id="WP_203786990.1">
    <property type="nucleotide sequence ID" value="NZ_BOMV01000077.1"/>
</dbReference>
<keyword evidence="4" id="KW-0732">Signal</keyword>
<sequence length="496" mass="52784">MRQVRSRPAVAVAATVAVASAVVVTTALSAHAAAGCRVTYSVTSQWQGGFGASVDVTNLGDPLTSWRLTWSFGAGQTITQLWNGTVTQSGAAVTVANAGWNGNLGTGRTTNFGFGGTWNGANPAPSAFALNGVACTGSLDPTPTPSASSSSTPAPTAGVLDQVSTVGRLKVAGTGVQFTWPGTYFEGRFRGTGVGLILNDSNNDYAVQVDGKVVATLVRPGQTTYWVRNLAAGDHTVRLAKRTESPWAAGDFGGLVADTGGQILAKPAPRTRQIEFIGDSWTAGYGNMSTSRDCNSTGGVDRNSNADATFGALTAADLNADYQINAWSGKGMVRNYGGQGADHFRTYYETDLQALYNSSVWPVPTTWRPQVVVIGLGINDFSTALTSGEKWTTTEQLAADYRTAYRDFIAKLRTRYGTNTHIVLTYPDLSYQTTAFADSVRQIVTESGDARLSSLYYDNNALGMDLLGCDWHPSQRDHQILRDVLKQHLATLPLTW</sequence>
<dbReference type="InterPro" id="IPR040794">
    <property type="entry name" value="CE2_N"/>
</dbReference>
<reference evidence="6" key="1">
    <citation type="submission" date="2021-01" db="EMBL/GenBank/DDBJ databases">
        <title>Whole genome shotgun sequence of Actinoplanes rishiriensis NBRC 108556.</title>
        <authorList>
            <person name="Komaki H."/>
            <person name="Tamura T."/>
        </authorList>
    </citation>
    <scope>NUCLEOTIDE SEQUENCE</scope>
    <source>
        <strain evidence="6">NBRC 108556</strain>
    </source>
</reference>
<dbReference type="PANTHER" id="PTHR37834">
    <property type="entry name" value="GDSL-LIKE LIPASE/ACYLHYDROLASE DOMAIN PROTEIN (AFU_ORTHOLOGUE AFUA_2G00620)"/>
    <property type="match status" value="1"/>
</dbReference>
<dbReference type="Pfam" id="PF17996">
    <property type="entry name" value="CE2_N"/>
    <property type="match status" value="1"/>
</dbReference>
<dbReference type="InterPro" id="IPR012291">
    <property type="entry name" value="CBM2_carb-bd_dom_sf"/>
</dbReference>
<dbReference type="PROSITE" id="PS51173">
    <property type="entry name" value="CBM2"/>
    <property type="match status" value="1"/>
</dbReference>
<evidence type="ECO:0000256" key="3">
    <source>
        <dbReference type="ARBA" id="ARBA00023326"/>
    </source>
</evidence>
<dbReference type="GO" id="GO:0030247">
    <property type="term" value="F:polysaccharide binding"/>
    <property type="evidence" value="ECO:0007669"/>
    <property type="project" value="UniProtKB-UniRule"/>
</dbReference>
<dbReference type="SUPFAM" id="SSF49384">
    <property type="entry name" value="Carbohydrate-binding domain"/>
    <property type="match status" value="1"/>
</dbReference>
<dbReference type="GO" id="GO:0004553">
    <property type="term" value="F:hydrolase activity, hydrolyzing O-glycosyl compounds"/>
    <property type="evidence" value="ECO:0007669"/>
    <property type="project" value="InterPro"/>
</dbReference>
<keyword evidence="3" id="KW-0119">Carbohydrate metabolism</keyword>
<feature type="chain" id="PRO_5037641463" description="CBM2 domain-containing protein" evidence="4">
    <location>
        <begin position="33"/>
        <end position="496"/>
    </location>
</feature>
<dbReference type="GO" id="GO:0052689">
    <property type="term" value="F:carboxylic ester hydrolase activity"/>
    <property type="evidence" value="ECO:0007669"/>
    <property type="project" value="InterPro"/>
</dbReference>
<evidence type="ECO:0000256" key="2">
    <source>
        <dbReference type="ARBA" id="ARBA00023295"/>
    </source>
</evidence>
<dbReference type="InterPro" id="IPR018366">
    <property type="entry name" value="CBM2_CS"/>
</dbReference>
<dbReference type="SUPFAM" id="SSF52266">
    <property type="entry name" value="SGNH hydrolase"/>
    <property type="match status" value="1"/>
</dbReference>
<feature type="signal peptide" evidence="4">
    <location>
        <begin position="1"/>
        <end position="32"/>
    </location>
</feature>
<feature type="domain" description="CBM2" evidence="5">
    <location>
        <begin position="29"/>
        <end position="138"/>
    </location>
</feature>
<keyword evidence="3" id="KW-0624">Polysaccharide degradation</keyword>
<gene>
    <name evidence="6" type="ORF">Ari01nite_73460</name>
</gene>
<organism evidence="6 7">
    <name type="scientific">Paractinoplanes rishiriensis</name>
    <dbReference type="NCBI Taxonomy" id="1050105"/>
    <lineage>
        <taxon>Bacteria</taxon>
        <taxon>Bacillati</taxon>
        <taxon>Actinomycetota</taxon>
        <taxon>Actinomycetes</taxon>
        <taxon>Micromonosporales</taxon>
        <taxon>Micromonosporaceae</taxon>
        <taxon>Paractinoplanes</taxon>
    </lineage>
</organism>
<keyword evidence="2" id="KW-0326">Glycosidase</keyword>
<dbReference type="CDD" id="cd01831">
    <property type="entry name" value="Endoglucanase_E_like"/>
    <property type="match status" value="1"/>
</dbReference>
<dbReference type="Gene3D" id="3.40.50.1110">
    <property type="entry name" value="SGNH hydrolase"/>
    <property type="match status" value="1"/>
</dbReference>
<dbReference type="AlphaFoldDB" id="A0A919KAV5"/>